<accession>A0A0R0FQE3</accession>
<dbReference type="InterPro" id="IPR009769">
    <property type="entry name" value="EDR2_C"/>
</dbReference>
<reference evidence="2" key="3">
    <citation type="submission" date="2018-07" db="EMBL/GenBank/DDBJ databases">
        <title>WGS assembly of Glycine max.</title>
        <authorList>
            <person name="Schmutz J."/>
            <person name="Cannon S."/>
            <person name="Schlueter J."/>
            <person name="Ma J."/>
            <person name="Mitros T."/>
            <person name="Nelson W."/>
            <person name="Hyten D."/>
            <person name="Song Q."/>
            <person name="Thelen J."/>
            <person name="Cheng J."/>
            <person name="Xu D."/>
            <person name="Hellsten U."/>
            <person name="May G."/>
            <person name="Yu Y."/>
            <person name="Sakurai T."/>
            <person name="Umezawa T."/>
            <person name="Bhattacharyya M."/>
            <person name="Sandhu D."/>
            <person name="Valliyodan B."/>
            <person name="Lindquist E."/>
            <person name="Peto M."/>
            <person name="Grant D."/>
            <person name="Shu S."/>
            <person name="Goodstein D."/>
            <person name="Barry K."/>
            <person name="Futrell-Griggs M."/>
            <person name="Abernathy B."/>
            <person name="Du J."/>
            <person name="Tian Z."/>
            <person name="Zhu L."/>
            <person name="Gill N."/>
            <person name="Joshi T."/>
            <person name="Libault M."/>
            <person name="Sethuraman A."/>
            <person name="Zhang X."/>
            <person name="Shinozaki K."/>
            <person name="Nguyen H."/>
            <person name="Wing R."/>
            <person name="Cregan P."/>
            <person name="Specht J."/>
            <person name="Grimwood J."/>
            <person name="Rokhsar D."/>
            <person name="Stacey G."/>
            <person name="Shoemaker R."/>
            <person name="Jackson S."/>
        </authorList>
    </citation>
    <scope>NUCLEOTIDE SEQUENCE</scope>
    <source>
        <tissue evidence="2">Callus</tissue>
    </source>
</reference>
<dbReference type="EMBL" id="CM000850">
    <property type="protein sequence ID" value="KRH05337.1"/>
    <property type="molecule type" value="Genomic_DNA"/>
</dbReference>
<name>A0A0R0FQE3_SOYBN</name>
<gene>
    <name evidence="2" type="ORF">GLYMA_17G221300</name>
</gene>
<reference evidence="3" key="2">
    <citation type="submission" date="2018-02" db="UniProtKB">
        <authorList>
            <consortium name="EnsemblPlants"/>
        </authorList>
    </citation>
    <scope>IDENTIFICATION</scope>
    <source>
        <strain evidence="3">Williams 82</strain>
    </source>
</reference>
<evidence type="ECO:0000313" key="4">
    <source>
        <dbReference type="Proteomes" id="UP000008827"/>
    </source>
</evidence>
<dbReference type="InParanoid" id="A0A0R0FQE3"/>
<dbReference type="Proteomes" id="UP000008827">
    <property type="component" value="Chromosome 17"/>
</dbReference>
<dbReference type="Pfam" id="PF07059">
    <property type="entry name" value="EDR2_C"/>
    <property type="match status" value="1"/>
</dbReference>
<keyword evidence="4" id="KW-1185">Reference proteome</keyword>
<evidence type="ECO:0000313" key="3">
    <source>
        <dbReference type="EnsemblPlants" id="KRH05337"/>
    </source>
</evidence>
<dbReference type="InterPro" id="IPR045096">
    <property type="entry name" value="EDR2-like"/>
</dbReference>
<dbReference type="PANTHER" id="PTHR12136">
    <property type="entry name" value="ENHANCED DISEASE RESISTANCE-RELATED"/>
    <property type="match status" value="1"/>
</dbReference>
<dbReference type="EnsemblPlants" id="KRH05337">
    <property type="protein sequence ID" value="KRH05337"/>
    <property type="gene ID" value="GLYMA_17G221300"/>
</dbReference>
<dbReference type="PANTHER" id="PTHR12136:SF91">
    <property type="entry name" value="PROTEIN ENHANCED DISEASE RESISTANCE 2-LIKE"/>
    <property type="match status" value="1"/>
</dbReference>
<reference evidence="2 3" key="1">
    <citation type="journal article" date="2010" name="Nature">
        <title>Genome sequence of the palaeopolyploid soybean.</title>
        <authorList>
            <person name="Schmutz J."/>
            <person name="Cannon S.B."/>
            <person name="Schlueter J."/>
            <person name="Ma J."/>
            <person name="Mitros T."/>
            <person name="Nelson W."/>
            <person name="Hyten D.L."/>
            <person name="Song Q."/>
            <person name="Thelen J.J."/>
            <person name="Cheng J."/>
            <person name="Xu D."/>
            <person name="Hellsten U."/>
            <person name="May G.D."/>
            <person name="Yu Y."/>
            <person name="Sakurai T."/>
            <person name="Umezawa T."/>
            <person name="Bhattacharyya M.K."/>
            <person name="Sandhu D."/>
            <person name="Valliyodan B."/>
            <person name="Lindquist E."/>
            <person name="Peto M."/>
            <person name="Grant D."/>
            <person name="Shu S."/>
            <person name="Goodstein D."/>
            <person name="Barry K."/>
            <person name="Futrell-Griggs M."/>
            <person name="Abernathy B."/>
            <person name="Du J."/>
            <person name="Tian Z."/>
            <person name="Zhu L."/>
            <person name="Gill N."/>
            <person name="Joshi T."/>
            <person name="Libault M."/>
            <person name="Sethuraman A."/>
            <person name="Zhang X.-C."/>
            <person name="Shinozaki K."/>
            <person name="Nguyen H.T."/>
            <person name="Wing R.A."/>
            <person name="Cregan P."/>
            <person name="Specht J."/>
            <person name="Grimwood J."/>
            <person name="Rokhsar D."/>
            <person name="Stacey G."/>
            <person name="Shoemaker R.C."/>
            <person name="Jackson S.A."/>
        </authorList>
    </citation>
    <scope>NUCLEOTIDE SEQUENCE</scope>
    <source>
        <strain evidence="3">cv. Williams 82</strain>
        <tissue evidence="2">Callus</tissue>
    </source>
</reference>
<feature type="domain" description="Protein ENHANCED DISEASE RESISTANCE 2 C-terminal" evidence="1">
    <location>
        <begin position="53"/>
        <end position="237"/>
    </location>
</feature>
<protein>
    <recommendedName>
        <fullName evidence="1">Protein ENHANCED DISEASE RESISTANCE 2 C-terminal domain-containing protein</fullName>
    </recommendedName>
</protein>
<dbReference type="STRING" id="3847.A0A0R0FQE3"/>
<sequence length="271" mass="30333">MLPPSSNPRRSLGNAVESSFLDWISDSINGGSLRCVDLNSGTNGWVSPPGSNRQKCPAEDYLLLLLKSTTKLDHVLSRAHNNVMHALRRSQSQTLGRSLKSFVFTISDRKDHHSAVFYFAIDAPDPLRTSSLLNRFVHGNDVFRNQRFKLVNWIEKGPWIVKKAMGSHSACLLGKVLNCIYYKGSNYLKIDVDIEILHLVLGYVTTVMIDMGFVVEAQAEEELLEWLIDAIRVCHMEMALATVIESPHVPRGIGLAKVNHHKSTDELALND</sequence>
<organism evidence="2">
    <name type="scientific">Glycine max</name>
    <name type="common">Soybean</name>
    <name type="synonym">Glycine hispida</name>
    <dbReference type="NCBI Taxonomy" id="3847"/>
    <lineage>
        <taxon>Eukaryota</taxon>
        <taxon>Viridiplantae</taxon>
        <taxon>Streptophyta</taxon>
        <taxon>Embryophyta</taxon>
        <taxon>Tracheophyta</taxon>
        <taxon>Spermatophyta</taxon>
        <taxon>Magnoliopsida</taxon>
        <taxon>eudicotyledons</taxon>
        <taxon>Gunneridae</taxon>
        <taxon>Pentapetalae</taxon>
        <taxon>rosids</taxon>
        <taxon>fabids</taxon>
        <taxon>Fabales</taxon>
        <taxon>Fabaceae</taxon>
        <taxon>Papilionoideae</taxon>
        <taxon>50 kb inversion clade</taxon>
        <taxon>NPAAA clade</taxon>
        <taxon>indigoferoid/millettioid clade</taxon>
        <taxon>Phaseoleae</taxon>
        <taxon>Glycine</taxon>
        <taxon>Glycine subgen. Soja</taxon>
    </lineage>
</organism>
<proteinExistence type="predicted"/>
<dbReference type="Gramene" id="KRH05337">
    <property type="protein sequence ID" value="KRH05337"/>
    <property type="gene ID" value="GLYMA_17G221300"/>
</dbReference>
<dbReference type="AlphaFoldDB" id="A0A0R0FQE3"/>
<evidence type="ECO:0000313" key="2">
    <source>
        <dbReference type="EMBL" id="KRH05337.1"/>
    </source>
</evidence>
<evidence type="ECO:0000259" key="1">
    <source>
        <dbReference type="Pfam" id="PF07059"/>
    </source>
</evidence>